<proteinExistence type="predicted"/>
<accession>K1TGZ1</accession>
<comment type="caution">
    <text evidence="1">The sequence shown here is derived from an EMBL/GenBank/DDBJ whole genome shotgun (WGS) entry which is preliminary data.</text>
</comment>
<keyword evidence="1" id="KW-0067">ATP-binding</keyword>
<protein>
    <submittedName>
        <fullName evidence="1">ABC transporter membrane protein subunit and ATP-binding protein</fullName>
    </submittedName>
</protein>
<feature type="non-terminal residue" evidence="1">
    <location>
        <position position="96"/>
    </location>
</feature>
<name>K1TGZ1_9ZZZZ</name>
<dbReference type="GO" id="GO:0005524">
    <property type="term" value="F:ATP binding"/>
    <property type="evidence" value="ECO:0007669"/>
    <property type="project" value="UniProtKB-KW"/>
</dbReference>
<gene>
    <name evidence="1" type="ORF">LEA_06776</name>
</gene>
<dbReference type="SUPFAM" id="SSF52540">
    <property type="entry name" value="P-loop containing nucleoside triphosphate hydrolases"/>
    <property type="match status" value="1"/>
</dbReference>
<dbReference type="EMBL" id="AJWY01004441">
    <property type="protein sequence ID" value="EKC72372.1"/>
    <property type="molecule type" value="Genomic_DNA"/>
</dbReference>
<evidence type="ECO:0000313" key="1">
    <source>
        <dbReference type="EMBL" id="EKC72372.1"/>
    </source>
</evidence>
<reference evidence="1" key="1">
    <citation type="journal article" date="2013" name="Environ. Microbiol.">
        <title>Microbiota from the distal guts of lean and obese adolescents exhibit partial functional redundancy besides clear differences in community structure.</title>
        <authorList>
            <person name="Ferrer M."/>
            <person name="Ruiz A."/>
            <person name="Lanza F."/>
            <person name="Haange S.B."/>
            <person name="Oberbach A."/>
            <person name="Till H."/>
            <person name="Bargiela R."/>
            <person name="Campoy C."/>
            <person name="Segura M.T."/>
            <person name="Richter M."/>
            <person name="von Bergen M."/>
            <person name="Seifert J."/>
            <person name="Suarez A."/>
        </authorList>
    </citation>
    <scope>NUCLEOTIDE SEQUENCE</scope>
</reference>
<dbReference type="InterPro" id="IPR027417">
    <property type="entry name" value="P-loop_NTPase"/>
</dbReference>
<sequence length="96" mass="10485">MDILKEISHEKLIIMVTHNPELAERYASRTVRLLDGQIISDSAPFEPETESAPVPLTQKKTSMSFFTALGLSLNNLLTKKGRTILTAFAGSIGIIG</sequence>
<organism evidence="1">
    <name type="scientific">human gut metagenome</name>
    <dbReference type="NCBI Taxonomy" id="408170"/>
    <lineage>
        <taxon>unclassified sequences</taxon>
        <taxon>metagenomes</taxon>
        <taxon>organismal metagenomes</taxon>
    </lineage>
</organism>
<keyword evidence="1" id="KW-0547">Nucleotide-binding</keyword>
<dbReference type="AlphaFoldDB" id="K1TGZ1"/>